<feature type="transmembrane region" description="Helical" evidence="6">
    <location>
        <begin position="336"/>
        <end position="358"/>
    </location>
</feature>
<keyword evidence="4 6" id="KW-1133">Transmembrane helix</keyword>
<evidence type="ECO:0000256" key="4">
    <source>
        <dbReference type="ARBA" id="ARBA00022989"/>
    </source>
</evidence>
<dbReference type="InterPro" id="IPR011701">
    <property type="entry name" value="MFS"/>
</dbReference>
<reference evidence="7 8" key="1">
    <citation type="submission" date="2023-02" db="EMBL/GenBank/DDBJ databases">
        <title>Genome sequence of Lentisphaera profundi SAORIC-696.</title>
        <authorList>
            <person name="Kim e."/>
            <person name="Cho J.-C."/>
            <person name="Choi A."/>
            <person name="Kang I."/>
        </authorList>
    </citation>
    <scope>NUCLEOTIDE SEQUENCE [LARGE SCALE GENOMIC DNA]</scope>
    <source>
        <strain evidence="7 8">SAORIC-696</strain>
    </source>
</reference>
<protein>
    <submittedName>
        <fullName evidence="7">L-fucose:H+ symporter permease</fullName>
    </submittedName>
</protein>
<dbReference type="PANTHER" id="PTHR43702:SF11">
    <property type="entry name" value="L-FUCOSE-PROTON SYMPORTER"/>
    <property type="match status" value="1"/>
</dbReference>
<dbReference type="PANTHER" id="PTHR43702">
    <property type="entry name" value="L-FUCOSE-PROTON SYMPORTER"/>
    <property type="match status" value="1"/>
</dbReference>
<dbReference type="CDD" id="cd17394">
    <property type="entry name" value="MFS_FucP_like"/>
    <property type="match status" value="1"/>
</dbReference>
<dbReference type="RefSeq" id="WP_274152037.1">
    <property type="nucleotide sequence ID" value="NZ_CP117812.1"/>
</dbReference>
<feature type="transmembrane region" description="Helical" evidence="6">
    <location>
        <begin position="432"/>
        <end position="449"/>
    </location>
</feature>
<evidence type="ECO:0000256" key="2">
    <source>
        <dbReference type="ARBA" id="ARBA00022475"/>
    </source>
</evidence>
<sequence>MSVRYDHTKKVVPKNLIISFALITTCFALWGAANNMTDLLVTVFKQVKGMSSLQASIIQTVFYGAYFLAPIPAALIIKKCGYKTGGIVGLSLYALGAFLCYPASQADSFSFFLTAFYVFAFGCAMIETSVAPFILSMGPKETATQRINLAQSFNPVGSLGGICLGKFVILKHLTSSEEMAILEGAEKAAAQSHDLGLVVNAYAIVGVIALIVAAAIAFKKFPVIAEEQNHSSVKASIGRLVKNKNYMFSVMAQFFYVAAQIGIWTFIVPYVMASGAGYDNSNDAANFYIYSLFAFVFMRFVYTGLMKFIDPARLLSVAMVLSCLFTLLTIHSSGMLGVISVVMISATMSLGFPTIYGLGLMGLEGDDKKIGGSGIIMAIVGGAILVPLQGFMNDGKLPTGDFILDRVLNTLFSPIKSVFDAIGFEYSPANSYYMPLFCFVIIAIYGFMAHKKEADVGIIHETNQAK</sequence>
<dbReference type="Proteomes" id="UP001214250">
    <property type="component" value="Chromosome 2"/>
</dbReference>
<evidence type="ECO:0000256" key="5">
    <source>
        <dbReference type="ARBA" id="ARBA00023136"/>
    </source>
</evidence>
<dbReference type="EMBL" id="CP117812">
    <property type="protein sequence ID" value="WDE97567.1"/>
    <property type="molecule type" value="Genomic_DNA"/>
</dbReference>
<feature type="transmembrane region" description="Helical" evidence="6">
    <location>
        <begin position="287"/>
        <end position="305"/>
    </location>
</feature>
<dbReference type="InterPro" id="IPR050375">
    <property type="entry name" value="MFS_TsgA-like"/>
</dbReference>
<comment type="subcellular location">
    <subcellularLocation>
        <location evidence="1">Cell inner membrane</location>
        <topology evidence="1">Multi-pass membrane protein</topology>
    </subcellularLocation>
</comment>
<feature type="transmembrane region" description="Helical" evidence="6">
    <location>
        <begin position="12"/>
        <end position="33"/>
    </location>
</feature>
<dbReference type="InterPro" id="IPR036259">
    <property type="entry name" value="MFS_trans_sf"/>
</dbReference>
<dbReference type="Pfam" id="PF07690">
    <property type="entry name" value="MFS_1"/>
    <property type="match status" value="1"/>
</dbReference>
<keyword evidence="3 6" id="KW-0812">Transmembrane</keyword>
<evidence type="ECO:0000256" key="1">
    <source>
        <dbReference type="ARBA" id="ARBA00004429"/>
    </source>
</evidence>
<dbReference type="InterPro" id="IPR005275">
    <property type="entry name" value="Lfuc_symporter_FucP"/>
</dbReference>
<feature type="transmembrane region" description="Helical" evidence="6">
    <location>
        <begin position="84"/>
        <end position="104"/>
    </location>
</feature>
<evidence type="ECO:0000313" key="7">
    <source>
        <dbReference type="EMBL" id="WDE97567.1"/>
    </source>
</evidence>
<keyword evidence="8" id="KW-1185">Reference proteome</keyword>
<proteinExistence type="predicted"/>
<feature type="transmembrane region" description="Helical" evidence="6">
    <location>
        <begin position="312"/>
        <end position="330"/>
    </location>
</feature>
<evidence type="ECO:0000256" key="3">
    <source>
        <dbReference type="ARBA" id="ARBA00022692"/>
    </source>
</evidence>
<name>A0ABY7VV29_9BACT</name>
<feature type="transmembrane region" description="Helical" evidence="6">
    <location>
        <begin position="370"/>
        <end position="392"/>
    </location>
</feature>
<accession>A0ABY7VV29</accession>
<dbReference type="SUPFAM" id="SSF103473">
    <property type="entry name" value="MFS general substrate transporter"/>
    <property type="match status" value="1"/>
</dbReference>
<feature type="transmembrane region" description="Helical" evidence="6">
    <location>
        <begin position="246"/>
        <end position="267"/>
    </location>
</feature>
<keyword evidence="2" id="KW-1003">Cell membrane</keyword>
<organism evidence="7 8">
    <name type="scientific">Lentisphaera profundi</name>
    <dbReference type="NCBI Taxonomy" id="1658616"/>
    <lineage>
        <taxon>Bacteria</taxon>
        <taxon>Pseudomonadati</taxon>
        <taxon>Lentisphaerota</taxon>
        <taxon>Lentisphaeria</taxon>
        <taxon>Lentisphaerales</taxon>
        <taxon>Lentisphaeraceae</taxon>
        <taxon>Lentisphaera</taxon>
    </lineage>
</organism>
<feature type="transmembrane region" description="Helical" evidence="6">
    <location>
        <begin position="110"/>
        <end position="135"/>
    </location>
</feature>
<evidence type="ECO:0000313" key="8">
    <source>
        <dbReference type="Proteomes" id="UP001214250"/>
    </source>
</evidence>
<feature type="transmembrane region" description="Helical" evidence="6">
    <location>
        <begin position="53"/>
        <end position="77"/>
    </location>
</feature>
<dbReference type="NCBIfam" id="TIGR00885">
    <property type="entry name" value="fucP"/>
    <property type="match status" value="1"/>
</dbReference>
<feature type="transmembrane region" description="Helical" evidence="6">
    <location>
        <begin position="156"/>
        <end position="175"/>
    </location>
</feature>
<evidence type="ECO:0000256" key="6">
    <source>
        <dbReference type="SAM" id="Phobius"/>
    </source>
</evidence>
<dbReference type="Gene3D" id="1.20.1250.20">
    <property type="entry name" value="MFS general substrate transporter like domains"/>
    <property type="match status" value="2"/>
</dbReference>
<gene>
    <name evidence="7" type="primary">fucP</name>
    <name evidence="7" type="ORF">PQO03_17205</name>
</gene>
<feature type="transmembrane region" description="Helical" evidence="6">
    <location>
        <begin position="195"/>
        <end position="218"/>
    </location>
</feature>
<keyword evidence="5 6" id="KW-0472">Membrane</keyword>